<evidence type="ECO:0000256" key="2">
    <source>
        <dbReference type="ARBA" id="ARBA00023242"/>
    </source>
</evidence>
<name>A0A165JXX7_XYLHT</name>
<dbReference type="EMBL" id="KV407454">
    <property type="protein sequence ID" value="KZF26764.1"/>
    <property type="molecule type" value="Genomic_DNA"/>
</dbReference>
<keyword evidence="2" id="KW-0539">Nucleus</keyword>
<feature type="compositionally biased region" description="Polar residues" evidence="3">
    <location>
        <begin position="702"/>
        <end position="728"/>
    </location>
</feature>
<feature type="region of interest" description="Disordered" evidence="3">
    <location>
        <begin position="1"/>
        <end position="310"/>
    </location>
</feature>
<feature type="compositionally biased region" description="Basic residues" evidence="3">
    <location>
        <begin position="848"/>
        <end position="857"/>
    </location>
</feature>
<dbReference type="OMA" id="KNPHTHD"/>
<feature type="compositionally biased region" description="Acidic residues" evidence="3">
    <location>
        <begin position="822"/>
        <end position="832"/>
    </location>
</feature>
<feature type="compositionally biased region" description="Low complexity" evidence="3">
    <location>
        <begin position="67"/>
        <end position="78"/>
    </location>
</feature>
<dbReference type="PANTHER" id="PTHR15074">
    <property type="entry name" value="METHYL-CPG-BINDING PROTEIN"/>
    <property type="match status" value="1"/>
</dbReference>
<feature type="compositionally biased region" description="Basic residues" evidence="3">
    <location>
        <begin position="34"/>
        <end position="44"/>
    </location>
</feature>
<feature type="region of interest" description="Disordered" evidence="3">
    <location>
        <begin position="794"/>
        <end position="878"/>
    </location>
</feature>
<feature type="compositionally biased region" description="Basic and acidic residues" evidence="3">
    <location>
        <begin position="116"/>
        <end position="126"/>
    </location>
</feature>
<dbReference type="PANTHER" id="PTHR15074:SF5">
    <property type="entry name" value="5-METHYLCYTOSINE G_T MISMATCH-SPECIFIC DNA GLYCOSYLASE"/>
    <property type="match status" value="1"/>
</dbReference>
<reference evidence="4 5" key="1">
    <citation type="journal article" date="2016" name="Fungal Biol.">
        <title>The genome of Xylona heveae provides a window into fungal endophytism.</title>
        <authorList>
            <person name="Gazis R."/>
            <person name="Kuo A."/>
            <person name="Riley R."/>
            <person name="LaButti K."/>
            <person name="Lipzen A."/>
            <person name="Lin J."/>
            <person name="Amirebrahimi M."/>
            <person name="Hesse C.N."/>
            <person name="Spatafora J.W."/>
            <person name="Henrissat B."/>
            <person name="Hainaut M."/>
            <person name="Grigoriev I.V."/>
            <person name="Hibbett D.S."/>
        </authorList>
    </citation>
    <scope>NUCLEOTIDE SEQUENCE [LARGE SCALE GENOMIC DNA]</scope>
    <source>
        <strain evidence="4 5">TC161</strain>
    </source>
</reference>
<evidence type="ECO:0000313" key="4">
    <source>
        <dbReference type="EMBL" id="KZF26764.1"/>
    </source>
</evidence>
<feature type="compositionally biased region" description="Pro residues" evidence="3">
    <location>
        <begin position="336"/>
        <end position="351"/>
    </location>
</feature>
<dbReference type="AlphaFoldDB" id="A0A165JXX7"/>
<dbReference type="InParanoid" id="A0A165JXX7"/>
<accession>A0A165JXX7</accession>
<evidence type="ECO:0000313" key="5">
    <source>
        <dbReference type="Proteomes" id="UP000076632"/>
    </source>
</evidence>
<dbReference type="GO" id="GO:0003677">
    <property type="term" value="F:DNA binding"/>
    <property type="evidence" value="ECO:0007669"/>
    <property type="project" value="InterPro"/>
</dbReference>
<sequence>MPSKYREKDMNGEKSRPKSSHSSRRPSSSTIKDSHRRSVAHKKSITSDTQSSIHTPAMSIPELGRRSSMTSSSYPSFSKAHSKESVRPGAAPYTPESTALDGKTGDKIKRTSSSKEQSRQATRDEAPPSPPLTAVEPDGPRSGSRSSMRKVAETVREEMEQGRRSVDSGSRTTARPKSKSSSASLRKRSKEKESSGKLSSRSSATKLNSSGSGSKPKPAVVVEEKSDISRNERPSSAGINVERIRKAGSALSVDSQATSVARDRKAVPLPSGRSSRGGSSPVSCQDSSPRTPTGREPHFAPIEPTRKATPVVEVHIETNNNYDYDSTYSAGDPSAYPAPPPPPPPPPPPVVPQDVPRVDYLLQNGGLTSVVPRNFMLAGQPAVAQQFPAARLQSPPRAQVEKVFSPFNDLLEDYSTVLSKKGSLAVATGYKSIARRLLDRLEAVFARNISSEHCHCSLCQSKNDTKEQGEETWVSWGEVLEFVSGRRELPQWPPFSLINEDVGLGIHNSERRTPMQQLDIDVPEEFREHYIRQSRKTKDVVDKWLASQPEQPSSAPQEVDDDTLTFAILTRLEPEQRQGFMSLMGRSSTFSGSRAPTPTVKSINSEQLSKTGLALQRLYRLPTPPREPEAAVYLLNNSSLHVVLATLAAISQGEWDVLVSGRFDGFLWSGIEYPPTASILSNGPSRGPTPLSRGPTPYSPERGSSATPFRTSTPFYNNNTGAGSSISRGATPAPGGPGAPLPMDEEAEIAVLAEVEREIYMGMEALEDAFEALHSKAEIVRSAIRERSTGLALASQARKGSMASNLDARLGTPASGIGGWESENDEWIDDGLSELAPDDSASNVSSSRIRRPKRRNERRTPAPVEEEGSDIEAEMARR</sequence>
<feature type="compositionally biased region" description="Polar residues" evidence="3">
    <location>
        <begin position="281"/>
        <end position="291"/>
    </location>
</feature>
<dbReference type="RefSeq" id="XP_018192319.1">
    <property type="nucleotide sequence ID" value="XM_018331647.1"/>
</dbReference>
<feature type="compositionally biased region" description="Acidic residues" evidence="3">
    <location>
        <begin position="864"/>
        <end position="878"/>
    </location>
</feature>
<dbReference type="GO" id="GO:0005634">
    <property type="term" value="C:nucleus"/>
    <property type="evidence" value="ECO:0007669"/>
    <property type="project" value="UniProtKB-SubCell"/>
</dbReference>
<evidence type="ECO:0000256" key="3">
    <source>
        <dbReference type="SAM" id="MobiDB-lite"/>
    </source>
</evidence>
<dbReference type="InterPro" id="IPR045138">
    <property type="entry name" value="MeCP2/MBD4"/>
</dbReference>
<feature type="compositionally biased region" description="Basic and acidic residues" evidence="3">
    <location>
        <begin position="150"/>
        <end position="166"/>
    </location>
</feature>
<feature type="compositionally biased region" description="Low complexity" evidence="3">
    <location>
        <begin position="170"/>
        <end position="184"/>
    </location>
</feature>
<evidence type="ECO:0008006" key="6">
    <source>
        <dbReference type="Google" id="ProtNLM"/>
    </source>
</evidence>
<gene>
    <name evidence="4" type="ORF">L228DRAFT_243278</name>
</gene>
<keyword evidence="5" id="KW-1185">Reference proteome</keyword>
<feature type="compositionally biased region" description="Basic and acidic residues" evidence="3">
    <location>
        <begin position="1"/>
        <end position="16"/>
    </location>
</feature>
<feature type="compositionally biased region" description="Basic and acidic residues" evidence="3">
    <location>
        <begin position="222"/>
        <end position="233"/>
    </location>
</feature>
<organism evidence="4 5">
    <name type="scientific">Xylona heveae (strain CBS 132557 / TC161)</name>
    <dbReference type="NCBI Taxonomy" id="1328760"/>
    <lineage>
        <taxon>Eukaryota</taxon>
        <taxon>Fungi</taxon>
        <taxon>Dikarya</taxon>
        <taxon>Ascomycota</taxon>
        <taxon>Pezizomycotina</taxon>
        <taxon>Xylonomycetes</taxon>
        <taxon>Xylonales</taxon>
        <taxon>Xylonaceae</taxon>
        <taxon>Xylona</taxon>
    </lineage>
</organism>
<protein>
    <recommendedName>
        <fullName evidence="6">5-Methylcytosine G/T mismatch-specific DNA glycosylase</fullName>
    </recommendedName>
</protein>
<dbReference type="Proteomes" id="UP000076632">
    <property type="component" value="Unassembled WGS sequence"/>
</dbReference>
<evidence type="ECO:0000256" key="1">
    <source>
        <dbReference type="ARBA" id="ARBA00004123"/>
    </source>
</evidence>
<proteinExistence type="predicted"/>
<feature type="region of interest" description="Disordered" evidence="3">
    <location>
        <begin position="322"/>
        <end position="355"/>
    </location>
</feature>
<dbReference type="OrthoDB" id="5373744at2759"/>
<comment type="subcellular location">
    <subcellularLocation>
        <location evidence="1">Nucleus</location>
    </subcellularLocation>
</comment>
<dbReference type="GeneID" id="28896784"/>
<feature type="region of interest" description="Disordered" evidence="3">
    <location>
        <begin position="678"/>
        <end position="741"/>
    </location>
</feature>
<dbReference type="STRING" id="1328760.A0A165JXX7"/>
<feature type="compositionally biased region" description="Low complexity" evidence="3">
    <location>
        <begin position="196"/>
        <end position="206"/>
    </location>
</feature>
<feature type="compositionally biased region" description="Low complexity" evidence="3">
    <location>
        <begin position="271"/>
        <end position="280"/>
    </location>
</feature>